<keyword evidence="1" id="KW-0732">Signal</keyword>
<evidence type="ECO:0008006" key="3">
    <source>
        <dbReference type="Google" id="ProtNLM"/>
    </source>
</evidence>
<feature type="signal peptide" evidence="1">
    <location>
        <begin position="1"/>
        <end position="24"/>
    </location>
</feature>
<reference evidence="2" key="1">
    <citation type="submission" date="2015-11" db="EMBL/GenBank/DDBJ databases">
        <title>De novo transcriptome assembly of four potential Pierce s Disease insect vectors from Arizona vineyards.</title>
        <authorList>
            <person name="Tassone E.E."/>
        </authorList>
    </citation>
    <scope>NUCLEOTIDE SEQUENCE</scope>
</reference>
<feature type="chain" id="PRO_5008588154" description="Attacin C-terminal domain-containing protein" evidence="1">
    <location>
        <begin position="25"/>
        <end position="161"/>
    </location>
</feature>
<gene>
    <name evidence="2" type="ORF">g.8295</name>
</gene>
<protein>
    <recommendedName>
        <fullName evidence="3">Attacin C-terminal domain-containing protein</fullName>
    </recommendedName>
</protein>
<proteinExistence type="predicted"/>
<name>A0A1B6ME31_9HEMI</name>
<organism evidence="2">
    <name type="scientific">Graphocephala atropunctata</name>
    <dbReference type="NCBI Taxonomy" id="36148"/>
    <lineage>
        <taxon>Eukaryota</taxon>
        <taxon>Metazoa</taxon>
        <taxon>Ecdysozoa</taxon>
        <taxon>Arthropoda</taxon>
        <taxon>Hexapoda</taxon>
        <taxon>Insecta</taxon>
        <taxon>Pterygota</taxon>
        <taxon>Neoptera</taxon>
        <taxon>Paraneoptera</taxon>
        <taxon>Hemiptera</taxon>
        <taxon>Auchenorrhyncha</taxon>
        <taxon>Membracoidea</taxon>
        <taxon>Cicadellidae</taxon>
        <taxon>Cicadellinae</taxon>
        <taxon>Cicadellini</taxon>
        <taxon>Graphocephala</taxon>
    </lineage>
</organism>
<evidence type="ECO:0000313" key="2">
    <source>
        <dbReference type="EMBL" id="JAT34182.1"/>
    </source>
</evidence>
<dbReference type="EMBL" id="GEBQ01005795">
    <property type="protein sequence ID" value="JAT34182.1"/>
    <property type="molecule type" value="Transcribed_RNA"/>
</dbReference>
<sequence>MATVTVQMSAVAAILMLVVPLVLGQGGCPPVYPQCRHQDWHIGINRVNPSGAVVHGHANIPVHQGPSSNVHAQVQGSRVIGGPYSGAQSVGGNLNYQHNNGLHGSLGATHDRGMGNFFSGSVGGSGKLGPGTLTVGGGASTLPGSSKVQGQVGATYSVPLP</sequence>
<dbReference type="AlphaFoldDB" id="A0A1B6ME31"/>
<accession>A0A1B6ME31</accession>
<evidence type="ECO:0000256" key="1">
    <source>
        <dbReference type="SAM" id="SignalP"/>
    </source>
</evidence>